<sequence>MEHDIEQLRQYIASHQHTVRKGQGNTVSVNVPGMPTAVILSLQVSYIGLKGEISCQEADDNATVDAEESIVQGSESEYKSLDAKNDPPPDAMLNQERNLSQGAQGGSLQNKAPELKEVSVMEAPSVAFENRAPLGIAETSTIPGDPEEEEDMNNVLSRASLQPIAEEPPCDSDSSTDTVCLASESEAGSEVKEAQQQVLDWPNKDQEEQSNAMLEACLSQSHPYNINAAAELTDDAGAKSLVPEADGSWLDGFVSILETPSVPESAVGKLESVPVGVLPPSPSKAGVITGDILNGEMDLSLQFDEPTKRGDASSEVLGSEPVTEKLEMKIEDEVDFLKDLREHAVSEGTLPPLGEEDLLKRRKNLFRLRSKRLCYSGTTATVLL</sequence>
<dbReference type="EMBL" id="KB529134">
    <property type="protein sequence ID" value="EMP35230.1"/>
    <property type="molecule type" value="Genomic_DNA"/>
</dbReference>
<protein>
    <submittedName>
        <fullName evidence="2">Uncharacterized protein</fullName>
    </submittedName>
</protein>
<evidence type="ECO:0000256" key="1">
    <source>
        <dbReference type="SAM" id="MobiDB-lite"/>
    </source>
</evidence>
<proteinExistence type="predicted"/>
<evidence type="ECO:0000313" key="2">
    <source>
        <dbReference type="EMBL" id="EMP35230.1"/>
    </source>
</evidence>
<dbReference type="Proteomes" id="UP000031443">
    <property type="component" value="Unassembled WGS sequence"/>
</dbReference>
<reference evidence="3" key="1">
    <citation type="journal article" date="2013" name="Nat. Genet.">
        <title>The draft genomes of soft-shell turtle and green sea turtle yield insights into the development and evolution of the turtle-specific body plan.</title>
        <authorList>
            <person name="Wang Z."/>
            <person name="Pascual-Anaya J."/>
            <person name="Zadissa A."/>
            <person name="Li W."/>
            <person name="Niimura Y."/>
            <person name="Huang Z."/>
            <person name="Li C."/>
            <person name="White S."/>
            <person name="Xiong Z."/>
            <person name="Fang D."/>
            <person name="Wang B."/>
            <person name="Ming Y."/>
            <person name="Chen Y."/>
            <person name="Zheng Y."/>
            <person name="Kuraku S."/>
            <person name="Pignatelli M."/>
            <person name="Herrero J."/>
            <person name="Beal K."/>
            <person name="Nozawa M."/>
            <person name="Li Q."/>
            <person name="Wang J."/>
            <person name="Zhang H."/>
            <person name="Yu L."/>
            <person name="Shigenobu S."/>
            <person name="Wang J."/>
            <person name="Liu J."/>
            <person name="Flicek P."/>
            <person name="Searle S."/>
            <person name="Wang J."/>
            <person name="Kuratani S."/>
            <person name="Yin Y."/>
            <person name="Aken B."/>
            <person name="Zhang G."/>
            <person name="Irie N."/>
        </authorList>
    </citation>
    <scope>NUCLEOTIDE SEQUENCE [LARGE SCALE GENOMIC DNA]</scope>
</reference>
<accession>M7BHW3</accession>
<keyword evidence="3" id="KW-1185">Reference proteome</keyword>
<organism evidence="2 3">
    <name type="scientific">Chelonia mydas</name>
    <name type="common">Green sea-turtle</name>
    <name type="synonym">Chelonia agassizi</name>
    <dbReference type="NCBI Taxonomy" id="8469"/>
    <lineage>
        <taxon>Eukaryota</taxon>
        <taxon>Metazoa</taxon>
        <taxon>Chordata</taxon>
        <taxon>Craniata</taxon>
        <taxon>Vertebrata</taxon>
        <taxon>Euteleostomi</taxon>
        <taxon>Archelosauria</taxon>
        <taxon>Testudinata</taxon>
        <taxon>Testudines</taxon>
        <taxon>Cryptodira</taxon>
        <taxon>Durocryptodira</taxon>
        <taxon>Americhelydia</taxon>
        <taxon>Chelonioidea</taxon>
        <taxon>Cheloniidae</taxon>
        <taxon>Chelonia</taxon>
    </lineage>
</organism>
<feature type="compositionally biased region" description="Basic and acidic residues" evidence="1">
    <location>
        <begin position="76"/>
        <end position="87"/>
    </location>
</feature>
<name>M7BHW3_CHEMY</name>
<feature type="region of interest" description="Disordered" evidence="1">
    <location>
        <begin position="67"/>
        <end position="94"/>
    </location>
</feature>
<dbReference type="AlphaFoldDB" id="M7BHW3"/>
<evidence type="ECO:0000313" key="3">
    <source>
        <dbReference type="Proteomes" id="UP000031443"/>
    </source>
</evidence>
<dbReference type="STRING" id="8469.M7BHW3"/>
<gene>
    <name evidence="2" type="ORF">UY3_07604</name>
</gene>